<proteinExistence type="predicted"/>
<evidence type="ECO:0000313" key="11">
    <source>
        <dbReference type="Proteomes" id="UP000483802"/>
    </source>
</evidence>
<keyword evidence="4 8" id="KW-0812">Transmembrane</keyword>
<evidence type="ECO:0000256" key="7">
    <source>
        <dbReference type="SAM" id="MobiDB-lite"/>
    </source>
</evidence>
<keyword evidence="6 8" id="KW-0472">Membrane</keyword>
<evidence type="ECO:0000256" key="6">
    <source>
        <dbReference type="ARBA" id="ARBA00023136"/>
    </source>
</evidence>
<dbReference type="PROSITE" id="PS50850">
    <property type="entry name" value="MFS"/>
    <property type="match status" value="1"/>
</dbReference>
<feature type="transmembrane region" description="Helical" evidence="8">
    <location>
        <begin position="378"/>
        <end position="398"/>
    </location>
</feature>
<comment type="caution">
    <text evidence="10">The sequence shown here is derived from an EMBL/GenBank/DDBJ whole genome shotgun (WGS) entry which is preliminary data.</text>
</comment>
<feature type="region of interest" description="Disordered" evidence="7">
    <location>
        <begin position="431"/>
        <end position="505"/>
    </location>
</feature>
<feature type="domain" description="Major facilitator superfamily (MFS) profile" evidence="9">
    <location>
        <begin position="55"/>
        <end position="430"/>
    </location>
</feature>
<accession>A0A6L6WU11</accession>
<keyword evidence="3" id="KW-1003">Cell membrane</keyword>
<feature type="transmembrane region" description="Helical" evidence="8">
    <location>
        <begin position="343"/>
        <end position="366"/>
    </location>
</feature>
<feature type="transmembrane region" description="Helical" evidence="8">
    <location>
        <begin position="78"/>
        <end position="108"/>
    </location>
</feature>
<dbReference type="EMBL" id="WPNZ01000006">
    <property type="protein sequence ID" value="MVO85762.1"/>
    <property type="molecule type" value="Genomic_DNA"/>
</dbReference>
<feature type="transmembrane region" description="Helical" evidence="8">
    <location>
        <begin position="256"/>
        <end position="277"/>
    </location>
</feature>
<protein>
    <submittedName>
        <fullName evidence="10">MFS transporter</fullName>
    </submittedName>
</protein>
<dbReference type="InterPro" id="IPR011701">
    <property type="entry name" value="MFS"/>
</dbReference>
<dbReference type="Proteomes" id="UP000483802">
    <property type="component" value="Unassembled WGS sequence"/>
</dbReference>
<evidence type="ECO:0000256" key="4">
    <source>
        <dbReference type="ARBA" id="ARBA00022692"/>
    </source>
</evidence>
<dbReference type="PANTHER" id="PTHR23517">
    <property type="entry name" value="RESISTANCE PROTEIN MDTM, PUTATIVE-RELATED-RELATED"/>
    <property type="match status" value="1"/>
</dbReference>
<evidence type="ECO:0000256" key="3">
    <source>
        <dbReference type="ARBA" id="ARBA00022475"/>
    </source>
</evidence>
<sequence>MIGDSPEADAPAAKTPAAKTRTAGSSQAGVPEAASPETGAPEAATEKPSPSRRREERTLYAAAFTNGPNELFDFVLPLWAGAALGLTATEVGILMAVEMALSVIARPIAGVLADLFERRYVAATGAFLYAAAAAGYALAQNAASAYAAAAVGGVGGALLWVAVRAIISERLAEDSAVFPRLLASQETGSWVAFVAGMVLTGGIGFDGVFWACAGACLLAAVLLLSSPRGQKALGPGPGPAAAVAGLGAVGRRLRPMLLAVVVTMAAEAAISLLLLMHLQREFDLEVVEVAYVFLPGAIVMSVAAERLHTYVVRFGRTRILMYASCASAAFAAGLAWAPHPAVIAVLWILSGLAWAAVIPIQQAVIAEASGDHAGRGMGVYESANLLGALVGALAAGMLYDGADWTVACLGAAVLILAGAVIVPRAVRSLGVADVPPPPPEPRRDASGAQAASEKAVAGKAVPAKDEPSENCPPKNGPPKDEPSKDGSPEDEPSKDGSPEDEPPKSRQQILRELALHAAAYALAQVVLLLLGLSWLHDLVAGDTADVLLHGGGQESGFARVPEDGGKIWTFVLAGHALWAGAKCLALSLRGEVHAGRSKG</sequence>
<evidence type="ECO:0000256" key="5">
    <source>
        <dbReference type="ARBA" id="ARBA00022989"/>
    </source>
</evidence>
<feature type="transmembrane region" description="Helical" evidence="8">
    <location>
        <begin position="145"/>
        <end position="167"/>
    </location>
</feature>
<feature type="compositionally biased region" description="Low complexity" evidence="7">
    <location>
        <begin position="8"/>
        <end position="23"/>
    </location>
</feature>
<dbReference type="Gene3D" id="1.20.1250.20">
    <property type="entry name" value="MFS general substrate transporter like domains"/>
    <property type="match status" value="2"/>
</dbReference>
<organism evidence="10 11">
    <name type="scientific">Streptomyces typhae</name>
    <dbReference type="NCBI Taxonomy" id="2681492"/>
    <lineage>
        <taxon>Bacteria</taxon>
        <taxon>Bacillati</taxon>
        <taxon>Actinomycetota</taxon>
        <taxon>Actinomycetes</taxon>
        <taxon>Kitasatosporales</taxon>
        <taxon>Streptomycetaceae</taxon>
        <taxon>Streptomyces</taxon>
    </lineage>
</organism>
<keyword evidence="11" id="KW-1185">Reference proteome</keyword>
<dbReference type="SUPFAM" id="SSF103473">
    <property type="entry name" value="MFS general substrate transporter"/>
    <property type="match status" value="1"/>
</dbReference>
<feature type="transmembrane region" description="Helical" evidence="8">
    <location>
        <begin position="120"/>
        <end position="139"/>
    </location>
</feature>
<feature type="transmembrane region" description="Helical" evidence="8">
    <location>
        <begin position="207"/>
        <end position="224"/>
    </location>
</feature>
<evidence type="ECO:0000256" key="1">
    <source>
        <dbReference type="ARBA" id="ARBA00004651"/>
    </source>
</evidence>
<keyword evidence="5 8" id="KW-1133">Transmembrane helix</keyword>
<name>A0A6L6WU11_9ACTN</name>
<reference evidence="10 11" key="1">
    <citation type="submission" date="2019-11" db="EMBL/GenBank/DDBJ databases">
        <title>Streptomyces typhae sp. nov., a novel endophytic actinomycete isolated from the root of cattail pollen (Typha angustifolia L.).</title>
        <authorList>
            <person name="Peng C."/>
        </authorList>
    </citation>
    <scope>NUCLEOTIDE SEQUENCE [LARGE SCALE GENOMIC DNA]</scope>
    <source>
        <strain evidence="11">p1417</strain>
    </source>
</reference>
<dbReference type="InterPro" id="IPR020846">
    <property type="entry name" value="MFS_dom"/>
</dbReference>
<feature type="transmembrane region" description="Helical" evidence="8">
    <location>
        <begin position="289"/>
        <end position="307"/>
    </location>
</feature>
<feature type="transmembrane region" description="Helical" evidence="8">
    <location>
        <begin position="319"/>
        <end position="337"/>
    </location>
</feature>
<evidence type="ECO:0000256" key="8">
    <source>
        <dbReference type="SAM" id="Phobius"/>
    </source>
</evidence>
<gene>
    <name evidence="10" type="ORF">GPA10_13585</name>
</gene>
<dbReference type="Pfam" id="PF07690">
    <property type="entry name" value="MFS_1"/>
    <property type="match status" value="1"/>
</dbReference>
<dbReference type="GO" id="GO:0022857">
    <property type="term" value="F:transmembrane transporter activity"/>
    <property type="evidence" value="ECO:0007669"/>
    <property type="project" value="InterPro"/>
</dbReference>
<feature type="transmembrane region" description="Helical" evidence="8">
    <location>
        <begin position="513"/>
        <end position="535"/>
    </location>
</feature>
<dbReference type="InterPro" id="IPR036259">
    <property type="entry name" value="MFS_trans_sf"/>
</dbReference>
<evidence type="ECO:0000256" key="2">
    <source>
        <dbReference type="ARBA" id="ARBA00022448"/>
    </source>
</evidence>
<comment type="subcellular location">
    <subcellularLocation>
        <location evidence="1">Cell membrane</location>
        <topology evidence="1">Multi-pass membrane protein</topology>
    </subcellularLocation>
</comment>
<dbReference type="RefSeq" id="WP_157165722.1">
    <property type="nucleotide sequence ID" value="NZ_WPNZ01000006.1"/>
</dbReference>
<keyword evidence="2" id="KW-0813">Transport</keyword>
<feature type="compositionally biased region" description="Basic and acidic residues" evidence="7">
    <location>
        <begin position="477"/>
        <end position="504"/>
    </location>
</feature>
<dbReference type="AlphaFoldDB" id="A0A6L6WU11"/>
<feature type="region of interest" description="Disordered" evidence="7">
    <location>
        <begin position="1"/>
        <end position="55"/>
    </location>
</feature>
<evidence type="ECO:0000259" key="9">
    <source>
        <dbReference type="PROSITE" id="PS50850"/>
    </source>
</evidence>
<dbReference type="InterPro" id="IPR050171">
    <property type="entry name" value="MFS_Transporters"/>
</dbReference>
<evidence type="ECO:0000313" key="10">
    <source>
        <dbReference type="EMBL" id="MVO85762.1"/>
    </source>
</evidence>
<dbReference type="GO" id="GO:0005886">
    <property type="term" value="C:plasma membrane"/>
    <property type="evidence" value="ECO:0007669"/>
    <property type="project" value="UniProtKB-SubCell"/>
</dbReference>
<feature type="transmembrane region" description="Helical" evidence="8">
    <location>
        <begin position="404"/>
        <end position="422"/>
    </location>
</feature>
<feature type="transmembrane region" description="Helical" evidence="8">
    <location>
        <begin position="567"/>
        <end position="588"/>
    </location>
</feature>